<reference evidence="2 3" key="1">
    <citation type="submission" date="2021-08" db="EMBL/GenBank/DDBJ databases">
        <title>Draft Genome Sequence of Phanerochaete sordida strain YK-624.</title>
        <authorList>
            <person name="Mori T."/>
            <person name="Dohra H."/>
            <person name="Suzuki T."/>
            <person name="Kawagishi H."/>
            <person name="Hirai H."/>
        </authorList>
    </citation>
    <scope>NUCLEOTIDE SEQUENCE [LARGE SCALE GENOMIC DNA]</scope>
    <source>
        <strain evidence="2 3">YK-624</strain>
    </source>
</reference>
<feature type="region of interest" description="Disordered" evidence="1">
    <location>
        <begin position="328"/>
        <end position="353"/>
    </location>
</feature>
<feature type="compositionally biased region" description="Acidic residues" evidence="1">
    <location>
        <begin position="331"/>
        <end position="341"/>
    </location>
</feature>
<evidence type="ECO:0000313" key="2">
    <source>
        <dbReference type="EMBL" id="GJE95648.1"/>
    </source>
</evidence>
<name>A0A9P3GIP4_9APHY</name>
<evidence type="ECO:0000256" key="1">
    <source>
        <dbReference type="SAM" id="MobiDB-lite"/>
    </source>
</evidence>
<accession>A0A9P3GIP4</accession>
<sequence>MSCRNLVLPPEILHAILSRAIARHLDDVLAASSSSPASPSHEDPDAQIGALVTALLAVSCQVRQTALLILSSAFGIALSRVGLWRLEDRPWPKIESVRRILHRKFDFGADRDLLIRLMTRSACPEPPILAVYLYAHVLNEISAHHFEPMVLPVQGGGEPLAVDSESTAHYFEVHTMNQYAASPTAFRELLWARLEHAFAAGTIARTYGKVMLSINTTWERIEDFASSIDAETPPSSVSTLTKIICDLVAVLHTMRAHEEHFMGSWPHTVPADVAIGAERLAEWFDLFYAMVEWDYAGESADDLREAALDFADDFHARLMDLCHAGGANQEELSEGAGETETESQSVLPESCPP</sequence>
<proteinExistence type="predicted"/>
<comment type="caution">
    <text evidence="2">The sequence shown here is derived from an EMBL/GenBank/DDBJ whole genome shotgun (WGS) entry which is preliminary data.</text>
</comment>
<dbReference type="AlphaFoldDB" id="A0A9P3GIP4"/>
<evidence type="ECO:0000313" key="3">
    <source>
        <dbReference type="Proteomes" id="UP000703269"/>
    </source>
</evidence>
<organism evidence="2 3">
    <name type="scientific">Phanerochaete sordida</name>
    <dbReference type="NCBI Taxonomy" id="48140"/>
    <lineage>
        <taxon>Eukaryota</taxon>
        <taxon>Fungi</taxon>
        <taxon>Dikarya</taxon>
        <taxon>Basidiomycota</taxon>
        <taxon>Agaricomycotina</taxon>
        <taxon>Agaricomycetes</taxon>
        <taxon>Polyporales</taxon>
        <taxon>Phanerochaetaceae</taxon>
        <taxon>Phanerochaete</taxon>
    </lineage>
</organism>
<dbReference type="Proteomes" id="UP000703269">
    <property type="component" value="Unassembled WGS sequence"/>
</dbReference>
<keyword evidence="3" id="KW-1185">Reference proteome</keyword>
<protein>
    <submittedName>
        <fullName evidence="2">Uncharacterized protein</fullName>
    </submittedName>
</protein>
<dbReference type="EMBL" id="BPQB01000051">
    <property type="protein sequence ID" value="GJE95648.1"/>
    <property type="molecule type" value="Genomic_DNA"/>
</dbReference>
<gene>
    <name evidence="2" type="ORF">PsYK624_118340</name>
</gene>
<dbReference type="OrthoDB" id="10616426at2759"/>